<comment type="catalytic activity">
    <reaction evidence="12">
        <text>D-glucose + ATP = D-glucose 6-phosphate + ADP + H(+)</text>
        <dbReference type="Rhea" id="RHEA:17825"/>
        <dbReference type="ChEBI" id="CHEBI:4167"/>
        <dbReference type="ChEBI" id="CHEBI:15378"/>
        <dbReference type="ChEBI" id="CHEBI:30616"/>
        <dbReference type="ChEBI" id="CHEBI:61548"/>
        <dbReference type="ChEBI" id="CHEBI:456216"/>
        <dbReference type="EC" id="2.7.1.1"/>
    </reaction>
    <physiologicalReaction direction="left-to-right" evidence="12">
        <dbReference type="Rhea" id="RHEA:17826"/>
    </physiologicalReaction>
</comment>
<feature type="domain" description="Hexokinase N-terminal" evidence="13">
    <location>
        <begin position="22"/>
        <end position="220"/>
    </location>
</feature>
<organism evidence="15 16">
    <name type="scientific">Gasterosteus aculeatus aculeatus</name>
    <name type="common">three-spined stickleback</name>
    <dbReference type="NCBI Taxonomy" id="481459"/>
    <lineage>
        <taxon>Eukaryota</taxon>
        <taxon>Metazoa</taxon>
        <taxon>Chordata</taxon>
        <taxon>Craniata</taxon>
        <taxon>Vertebrata</taxon>
        <taxon>Euteleostomi</taxon>
        <taxon>Actinopterygii</taxon>
        <taxon>Neopterygii</taxon>
        <taxon>Teleostei</taxon>
        <taxon>Neoteleostei</taxon>
        <taxon>Acanthomorphata</taxon>
        <taxon>Eupercaria</taxon>
        <taxon>Perciformes</taxon>
        <taxon>Cottioidei</taxon>
        <taxon>Gasterosteales</taxon>
        <taxon>Gasterosteidae</taxon>
        <taxon>Gasterosteus</taxon>
    </lineage>
</organism>
<dbReference type="GO" id="GO:0006096">
    <property type="term" value="P:glycolytic process"/>
    <property type="evidence" value="ECO:0007669"/>
    <property type="project" value="UniProtKB-UniPathway"/>
</dbReference>
<keyword evidence="8" id="KW-0067">ATP-binding</keyword>
<dbReference type="GO" id="GO:0004340">
    <property type="term" value="F:glucokinase activity"/>
    <property type="evidence" value="ECO:0007669"/>
    <property type="project" value="TreeGrafter"/>
</dbReference>
<dbReference type="GO" id="GO:0005829">
    <property type="term" value="C:cytosol"/>
    <property type="evidence" value="ECO:0007669"/>
    <property type="project" value="TreeGrafter"/>
</dbReference>
<keyword evidence="5" id="KW-0808">Transferase</keyword>
<comment type="catalytic activity">
    <reaction evidence="10">
        <text>a D-hexose + ATP = a D-hexose 6-phosphate + ADP + H(+)</text>
        <dbReference type="Rhea" id="RHEA:22740"/>
        <dbReference type="ChEBI" id="CHEBI:4194"/>
        <dbReference type="ChEBI" id="CHEBI:15378"/>
        <dbReference type="ChEBI" id="CHEBI:30616"/>
        <dbReference type="ChEBI" id="CHEBI:229467"/>
        <dbReference type="ChEBI" id="CHEBI:456216"/>
        <dbReference type="EC" id="2.7.1.1"/>
    </reaction>
    <physiologicalReaction direction="left-to-right" evidence="10">
        <dbReference type="Rhea" id="RHEA:22741"/>
    </physiologicalReaction>
</comment>
<dbReference type="EC" id="2.7.1.1" evidence="4"/>
<dbReference type="STRING" id="69293.ENSGACP00000021216"/>
<keyword evidence="6" id="KW-0547">Nucleotide-binding</keyword>
<dbReference type="FunFam" id="3.40.367.20:FF:000001">
    <property type="entry name" value="Hexokinase 1"/>
    <property type="match status" value="1"/>
</dbReference>
<accession>G3PUC9</accession>
<feature type="domain" description="Hexokinase N-terminal" evidence="13">
    <location>
        <begin position="472"/>
        <end position="667"/>
    </location>
</feature>
<reference evidence="15" key="3">
    <citation type="submission" date="2025-09" db="UniProtKB">
        <authorList>
            <consortium name="Ensembl"/>
        </authorList>
    </citation>
    <scope>IDENTIFICATION</scope>
</reference>
<dbReference type="FunFam" id="3.30.420.40:FF:000494">
    <property type="entry name" value="Hexokinase 2"/>
    <property type="match status" value="1"/>
</dbReference>
<dbReference type="Gene3D" id="3.40.367.20">
    <property type="match status" value="3"/>
</dbReference>
<dbReference type="GO" id="GO:0006006">
    <property type="term" value="P:glucose metabolic process"/>
    <property type="evidence" value="ECO:0007669"/>
    <property type="project" value="TreeGrafter"/>
</dbReference>
<keyword evidence="9" id="KW-0324">Glycolysis</keyword>
<proteinExistence type="inferred from homology"/>
<name>G3PUC9_GASAC</name>
<dbReference type="PANTHER" id="PTHR19443">
    <property type="entry name" value="HEXOKINASE"/>
    <property type="match status" value="1"/>
</dbReference>
<evidence type="ECO:0000313" key="16">
    <source>
        <dbReference type="Proteomes" id="UP000007635"/>
    </source>
</evidence>
<dbReference type="SUPFAM" id="SSF53067">
    <property type="entry name" value="Actin-like ATPase domain"/>
    <property type="match status" value="4"/>
</dbReference>
<dbReference type="GO" id="GO:0001678">
    <property type="term" value="P:intracellular glucose homeostasis"/>
    <property type="evidence" value="ECO:0007669"/>
    <property type="project" value="InterPro"/>
</dbReference>
<feature type="domain" description="Hexokinase C-terminal" evidence="14">
    <location>
        <begin position="673"/>
        <end position="743"/>
    </location>
</feature>
<comment type="pathway">
    <text evidence="1">Carbohydrate degradation; glycolysis; D-glyceraldehyde 3-phosphate and glycerone phosphate from D-glucose: step 1/4.</text>
</comment>
<dbReference type="GO" id="GO:0005739">
    <property type="term" value="C:mitochondrion"/>
    <property type="evidence" value="ECO:0007669"/>
    <property type="project" value="TreeGrafter"/>
</dbReference>
<feature type="domain" description="Hexokinase C-terminal" evidence="14">
    <location>
        <begin position="778"/>
        <end position="867"/>
    </location>
</feature>
<dbReference type="Pfam" id="PF03727">
    <property type="entry name" value="Hexokinase_2"/>
    <property type="match status" value="3"/>
</dbReference>
<comment type="catalytic activity">
    <reaction evidence="11">
        <text>D-fructose + ATP = D-fructose 6-phosphate + ADP + H(+)</text>
        <dbReference type="Rhea" id="RHEA:16125"/>
        <dbReference type="ChEBI" id="CHEBI:15378"/>
        <dbReference type="ChEBI" id="CHEBI:30616"/>
        <dbReference type="ChEBI" id="CHEBI:37721"/>
        <dbReference type="ChEBI" id="CHEBI:61527"/>
        <dbReference type="ChEBI" id="CHEBI:456216"/>
        <dbReference type="EC" id="2.7.1.1"/>
    </reaction>
    <physiologicalReaction direction="left-to-right" evidence="11">
        <dbReference type="Rhea" id="RHEA:16126"/>
    </physiologicalReaction>
</comment>
<evidence type="ECO:0000256" key="9">
    <source>
        <dbReference type="ARBA" id="ARBA00023152"/>
    </source>
</evidence>
<evidence type="ECO:0000256" key="4">
    <source>
        <dbReference type="ARBA" id="ARBA00012324"/>
    </source>
</evidence>
<evidence type="ECO:0000256" key="10">
    <source>
        <dbReference type="ARBA" id="ARBA00044613"/>
    </source>
</evidence>
<dbReference type="OMA" id="SVFFDWI"/>
<dbReference type="Bgee" id="ENSGACG00000016082">
    <property type="expression patterns" value="Expressed in intestinal epithelial cell and 3 other cell types or tissues"/>
</dbReference>
<evidence type="ECO:0000256" key="3">
    <source>
        <dbReference type="ARBA" id="ARBA00009225"/>
    </source>
</evidence>
<dbReference type="UniPathway" id="UPA00242"/>
<evidence type="ECO:0000259" key="14">
    <source>
        <dbReference type="Pfam" id="PF03727"/>
    </source>
</evidence>
<dbReference type="PRINTS" id="PR00475">
    <property type="entry name" value="HEXOKINASE"/>
</dbReference>
<dbReference type="eggNOG" id="KOG1369">
    <property type="taxonomic scope" value="Eukaryota"/>
</dbReference>
<evidence type="ECO:0000256" key="12">
    <source>
        <dbReference type="ARBA" id="ARBA00048160"/>
    </source>
</evidence>
<keyword evidence="7" id="KW-0418">Kinase</keyword>
<reference evidence="15 16" key="1">
    <citation type="journal article" date="2021" name="G3 (Bethesda)">
        <title>Improved contiguity of the threespine stickleback genome using long-read sequencing.</title>
        <authorList>
            <person name="Nath S."/>
            <person name="Shaw D.E."/>
            <person name="White M.A."/>
        </authorList>
    </citation>
    <scope>NUCLEOTIDE SEQUENCE [LARGE SCALE GENOMIC DNA]</scope>
    <source>
        <strain evidence="15 16">Lake Benthic</strain>
    </source>
</reference>
<dbReference type="Pfam" id="PF00349">
    <property type="entry name" value="Hexokinase_1"/>
    <property type="match status" value="2"/>
</dbReference>
<protein>
    <recommendedName>
        <fullName evidence="4">hexokinase</fullName>
        <ecNumber evidence="4">2.7.1.1</ecNumber>
    </recommendedName>
</protein>
<dbReference type="GO" id="GO:0008865">
    <property type="term" value="F:fructokinase activity"/>
    <property type="evidence" value="ECO:0007669"/>
    <property type="project" value="TreeGrafter"/>
</dbReference>
<dbReference type="Gene3D" id="3.30.420.40">
    <property type="match status" value="3"/>
</dbReference>
<evidence type="ECO:0000256" key="5">
    <source>
        <dbReference type="ARBA" id="ARBA00022679"/>
    </source>
</evidence>
<feature type="domain" description="Hexokinase C-terminal" evidence="14">
    <location>
        <begin position="228"/>
        <end position="461"/>
    </location>
</feature>
<evidence type="ECO:0000256" key="7">
    <source>
        <dbReference type="ARBA" id="ARBA00022777"/>
    </source>
</evidence>
<dbReference type="InterPro" id="IPR022673">
    <property type="entry name" value="Hexokinase_C"/>
</dbReference>
<dbReference type="GO" id="GO:0005524">
    <property type="term" value="F:ATP binding"/>
    <property type="evidence" value="ECO:0007669"/>
    <property type="project" value="UniProtKB-KW"/>
</dbReference>
<dbReference type="Proteomes" id="UP000007635">
    <property type="component" value="Chromosome II"/>
</dbReference>
<dbReference type="InterPro" id="IPR022672">
    <property type="entry name" value="Hexokinase_N"/>
</dbReference>
<evidence type="ECO:0000256" key="1">
    <source>
        <dbReference type="ARBA" id="ARBA00004888"/>
    </source>
</evidence>
<evidence type="ECO:0000259" key="13">
    <source>
        <dbReference type="Pfam" id="PF00349"/>
    </source>
</evidence>
<comment type="pathway">
    <text evidence="2">Carbohydrate metabolism; hexose metabolism.</text>
</comment>
<dbReference type="PROSITE" id="PS51748">
    <property type="entry name" value="HEXOKINASE_2"/>
    <property type="match status" value="2"/>
</dbReference>
<dbReference type="GO" id="GO:0005536">
    <property type="term" value="F:D-glucose binding"/>
    <property type="evidence" value="ECO:0007669"/>
    <property type="project" value="InterPro"/>
</dbReference>
<dbReference type="AlphaFoldDB" id="G3PUC9"/>
<dbReference type="Ensembl" id="ENSGACT00000021257.2">
    <property type="protein sequence ID" value="ENSGACP00000021216.2"/>
    <property type="gene ID" value="ENSGACG00000016082.2"/>
</dbReference>
<dbReference type="UniPathway" id="UPA00109">
    <property type="reaction ID" value="UER00180"/>
</dbReference>
<dbReference type="PANTHER" id="PTHR19443:SF16">
    <property type="entry name" value="HEXOKINASE TYPE 1-RELATED"/>
    <property type="match status" value="1"/>
</dbReference>
<evidence type="ECO:0000256" key="6">
    <source>
        <dbReference type="ARBA" id="ARBA00022741"/>
    </source>
</evidence>
<keyword evidence="16" id="KW-1185">Reference proteome</keyword>
<dbReference type="InParanoid" id="G3PUC9"/>
<dbReference type="GeneTree" id="ENSGT00950000182787"/>
<dbReference type="InterPro" id="IPR043129">
    <property type="entry name" value="ATPase_NBD"/>
</dbReference>
<evidence type="ECO:0000256" key="11">
    <source>
        <dbReference type="ARBA" id="ARBA00047905"/>
    </source>
</evidence>
<evidence type="ECO:0000256" key="8">
    <source>
        <dbReference type="ARBA" id="ARBA00022840"/>
    </source>
</evidence>
<dbReference type="FunFam" id="3.30.420.40:FF:000805">
    <property type="entry name" value="Hexokinase-2"/>
    <property type="match status" value="1"/>
</dbReference>
<dbReference type="InterPro" id="IPR001312">
    <property type="entry name" value="Hexokinase"/>
</dbReference>
<evidence type="ECO:0000256" key="2">
    <source>
        <dbReference type="ARBA" id="ARBA00005028"/>
    </source>
</evidence>
<reference evidence="15" key="2">
    <citation type="submission" date="2025-08" db="UniProtKB">
        <authorList>
            <consortium name="Ensembl"/>
        </authorList>
    </citation>
    <scope>IDENTIFICATION</scope>
</reference>
<sequence>MFVVHIVASFFSKLQEDPTKKVDRFLYAMHLHDDQLSDISARFQAEMKKGLSVESNAAAALKMLPTHVRSTPDGSEKGEFLALDLGGSRFKVLQVKVGEATGIKKGGVEMVEKTYPTPEESSLLLQLFDHVSESLKDFLHEKNISLERKHPLAFTFSFPCEQSTLNQGLLLNWTKNFRAGGLQGKDVVQALRGALDRIGGVDVEVLAMVNDTVATMMTCGFDDQQCEVGLIIGTGTNACYMEELRHIDLVEGDEGRMCVNTEWGAFGDDGALKDYVTEFDRDLDAASNNPGKQILEKMVGGMYLGELVRLVVLKMAKLGLLFKGQVSKALRTKGTITTEHVAAMEEYKNGLNNTRDLLMGLDLIPTFDDCVAVQHVSTIVSFRSSNLVSAGLAAILTRIMENRNLRKLRITVGVDGTVYKMHPQYPKRLHKVVRRLLPECHVRFVLSDSGSSKGAALVSAVAQRLASRRRQVDGMLSPFRLSQEQLRLVKTRMRTALEAGLKSKGSSAVKMLPSFVYRTPDGTEHGKYLALHLGETNFRASLVKFKQGLQHNSRLYNKMYTIPLEIKQGSGEELFDYIAQCVGDFLDYMGMKKARLPAGFTFSFPCEHTAVDKCTLVSWNKGFKATDCEGRDVVSMLREAIKRRNEFDLDVAAVVNDTVATMMSCAYEDPRCEIGLIVGTGCNVCYMEEGSERAEGRAGILKMCINTEWGGLGDDGSLDDIITPHDIEVDQHSLNPAKQREDYFFRGQGGRNSCVNIILSGSANTVLFCVAMPIMVCVVVQVCGAVSRRAAQLCGAGMAAVVDKIRENRGLDHLNISVGVDGTLYKLHPHFSGILQGTVRVLAPQCTVTFLPSEEGSGKGAALITAVARQKLETSHD</sequence>
<evidence type="ECO:0000313" key="15">
    <source>
        <dbReference type="Ensembl" id="ENSGACP00000021216.2"/>
    </source>
</evidence>
<comment type="similarity">
    <text evidence="3">Belongs to the hexokinase family.</text>
</comment>